<reference evidence="3" key="1">
    <citation type="submission" date="2021-05" db="EMBL/GenBank/DDBJ databases">
        <authorList>
            <person name="Kaiqin L."/>
            <person name="Jian G."/>
        </authorList>
    </citation>
    <scope>NUCLEOTIDE SEQUENCE</scope>
    <source>
        <strain evidence="3">HDS5</strain>
    </source>
</reference>
<keyword evidence="4" id="KW-1185">Reference proteome</keyword>
<dbReference type="InterPro" id="IPR013538">
    <property type="entry name" value="ASHA1/2-like_C"/>
</dbReference>
<organism evidence="3 4">
    <name type="scientific">Nocardiopsis eucommiae</name>
    <dbReference type="NCBI Taxonomy" id="2831970"/>
    <lineage>
        <taxon>Bacteria</taxon>
        <taxon>Bacillati</taxon>
        <taxon>Actinomycetota</taxon>
        <taxon>Actinomycetes</taxon>
        <taxon>Streptosporangiales</taxon>
        <taxon>Nocardiopsidaceae</taxon>
        <taxon>Nocardiopsis</taxon>
    </lineage>
</organism>
<comment type="similarity">
    <text evidence="1">Belongs to the AHA1 family.</text>
</comment>
<protein>
    <submittedName>
        <fullName evidence="3">SRPBCC domain-containing protein</fullName>
    </submittedName>
</protein>
<feature type="domain" description="Activator of Hsp90 ATPase homologue 1/2-like C-terminal" evidence="2">
    <location>
        <begin position="25"/>
        <end position="135"/>
    </location>
</feature>
<gene>
    <name evidence="3" type="ORF">KGD82_04645</name>
</gene>
<dbReference type="EMBL" id="CP074402">
    <property type="protein sequence ID" value="QVJ02116.1"/>
    <property type="molecule type" value="Genomic_DNA"/>
</dbReference>
<proteinExistence type="inferred from homology"/>
<evidence type="ECO:0000313" key="4">
    <source>
        <dbReference type="Proteomes" id="UP000682416"/>
    </source>
</evidence>
<evidence type="ECO:0000256" key="1">
    <source>
        <dbReference type="ARBA" id="ARBA00006817"/>
    </source>
</evidence>
<dbReference type="SUPFAM" id="SSF55961">
    <property type="entry name" value="Bet v1-like"/>
    <property type="match status" value="1"/>
</dbReference>
<dbReference type="Proteomes" id="UP000682416">
    <property type="component" value="Chromosome"/>
</dbReference>
<accession>A0A975LBH5</accession>
<dbReference type="KEGG" id="nec:KGD82_04645"/>
<name>A0A975LBH5_9ACTN</name>
<sequence>MGETRLESLGDDRWTLTLERDLGRPVERVWRALTEPAELSRWYPMAVDQLDLRVGGEIAFDDGEGQETTAVVTEVDPPRVFGFREFDAETGEHQLRLTLEEDGRLVLAHTFTGRDWAERTAEGWRSCLDELERSLDEV</sequence>
<dbReference type="InterPro" id="IPR023393">
    <property type="entry name" value="START-like_dom_sf"/>
</dbReference>
<evidence type="ECO:0000259" key="2">
    <source>
        <dbReference type="Pfam" id="PF08327"/>
    </source>
</evidence>
<dbReference type="Gene3D" id="3.30.530.20">
    <property type="match status" value="1"/>
</dbReference>
<evidence type="ECO:0000313" key="3">
    <source>
        <dbReference type="EMBL" id="QVJ02116.1"/>
    </source>
</evidence>
<dbReference type="AlphaFoldDB" id="A0A975LBH5"/>
<dbReference type="Pfam" id="PF08327">
    <property type="entry name" value="AHSA1"/>
    <property type="match status" value="1"/>
</dbReference>